<evidence type="ECO:0000256" key="5">
    <source>
        <dbReference type="ARBA" id="ARBA00022801"/>
    </source>
</evidence>
<name>A0A6I1GAS7_9BIFI</name>
<dbReference type="InterPro" id="IPR017853">
    <property type="entry name" value="GH"/>
</dbReference>
<evidence type="ECO:0000259" key="8">
    <source>
        <dbReference type="Pfam" id="PF02449"/>
    </source>
</evidence>
<dbReference type="EC" id="3.2.1.23" evidence="3"/>
<keyword evidence="4" id="KW-0479">Metal-binding</keyword>
<evidence type="ECO:0000259" key="10">
    <source>
        <dbReference type="Pfam" id="PF08533"/>
    </source>
</evidence>
<dbReference type="CDD" id="cd03143">
    <property type="entry name" value="A4_beta-galactosidase_middle_domain"/>
    <property type="match status" value="1"/>
</dbReference>
<dbReference type="PANTHER" id="PTHR36447:SF2">
    <property type="entry name" value="BETA-GALACTOSIDASE YESZ"/>
    <property type="match status" value="1"/>
</dbReference>
<feature type="domain" description="Beta-galactosidase trimerisation" evidence="9">
    <location>
        <begin position="435"/>
        <end position="623"/>
    </location>
</feature>
<keyword evidence="12" id="KW-1185">Reference proteome</keyword>
<dbReference type="InterPro" id="IPR013738">
    <property type="entry name" value="Beta_galactosidase_Trimer"/>
</dbReference>
<dbReference type="Gene3D" id="3.40.50.880">
    <property type="match status" value="1"/>
</dbReference>
<dbReference type="RefSeq" id="WP_152209147.1">
    <property type="nucleotide sequence ID" value="NZ_WBVS01000002.1"/>
</dbReference>
<evidence type="ECO:0000256" key="3">
    <source>
        <dbReference type="ARBA" id="ARBA00012756"/>
    </source>
</evidence>
<reference evidence="11 12" key="1">
    <citation type="submission" date="2019-09" db="EMBL/GenBank/DDBJ databases">
        <title>Characterization of the phylogenetic diversity of two novel species belonging to the genus Bifidobacterium: Bifidobacterium cebidarum sp. nov. and Bifidobacterium leontopitheci sp. nov.</title>
        <authorList>
            <person name="Lugli G.A."/>
            <person name="Duranti S."/>
            <person name="Milani C."/>
            <person name="Turroni F."/>
            <person name="Ventura M."/>
        </authorList>
    </citation>
    <scope>NUCLEOTIDE SEQUENCE [LARGE SCALE GENOMIC DNA]</scope>
    <source>
        <strain evidence="11 12">LMG 31469</strain>
    </source>
</reference>
<evidence type="ECO:0000313" key="12">
    <source>
        <dbReference type="Proteomes" id="UP000468413"/>
    </source>
</evidence>
<accession>A0A6I1GAS7</accession>
<comment type="caution">
    <text evidence="11">The sequence shown here is derived from an EMBL/GenBank/DDBJ whole genome shotgun (WGS) entry which is preliminary data.</text>
</comment>
<keyword evidence="5" id="KW-0378">Hydrolase</keyword>
<dbReference type="InterPro" id="IPR013780">
    <property type="entry name" value="Glyco_hydro_b"/>
</dbReference>
<evidence type="ECO:0000256" key="6">
    <source>
        <dbReference type="ARBA" id="ARBA00022833"/>
    </source>
</evidence>
<dbReference type="GO" id="GO:0009341">
    <property type="term" value="C:beta-galactosidase complex"/>
    <property type="evidence" value="ECO:0007669"/>
    <property type="project" value="InterPro"/>
</dbReference>
<dbReference type="GO" id="GO:0006012">
    <property type="term" value="P:galactose metabolic process"/>
    <property type="evidence" value="ECO:0007669"/>
    <property type="project" value="InterPro"/>
</dbReference>
<protein>
    <recommendedName>
        <fullName evidence="3">beta-galactosidase</fullName>
        <ecNumber evidence="3">3.2.1.23</ecNumber>
    </recommendedName>
</protein>
<dbReference type="Gene3D" id="2.60.40.1180">
    <property type="entry name" value="Golgi alpha-mannosidase II"/>
    <property type="match status" value="1"/>
</dbReference>
<dbReference type="Proteomes" id="UP000468413">
    <property type="component" value="Unassembled WGS sequence"/>
</dbReference>
<comment type="similarity">
    <text evidence="2">Belongs to the glycosyl hydrolase 42 family.</text>
</comment>
<dbReference type="InterPro" id="IPR013739">
    <property type="entry name" value="Beta_galactosidase_C"/>
</dbReference>
<evidence type="ECO:0000313" key="11">
    <source>
        <dbReference type="EMBL" id="KAB7788764.1"/>
    </source>
</evidence>
<dbReference type="Pfam" id="PF02449">
    <property type="entry name" value="Glyco_hydro_42"/>
    <property type="match status" value="1"/>
</dbReference>
<dbReference type="SUPFAM" id="SSF52317">
    <property type="entry name" value="Class I glutamine amidotransferase-like"/>
    <property type="match status" value="1"/>
</dbReference>
<evidence type="ECO:0000256" key="1">
    <source>
        <dbReference type="ARBA" id="ARBA00001412"/>
    </source>
</evidence>
<dbReference type="InterPro" id="IPR003476">
    <property type="entry name" value="Glyco_hydro_42"/>
</dbReference>
<feature type="domain" description="Beta-galactosidase C-terminal" evidence="10">
    <location>
        <begin position="643"/>
        <end position="694"/>
    </location>
</feature>
<dbReference type="PANTHER" id="PTHR36447">
    <property type="entry name" value="BETA-GALACTOSIDASE GANA"/>
    <property type="match status" value="1"/>
</dbReference>
<organism evidence="11 12">
    <name type="scientific">Bifidobacterium cebidarum</name>
    <dbReference type="NCBI Taxonomy" id="2650773"/>
    <lineage>
        <taxon>Bacteria</taxon>
        <taxon>Bacillati</taxon>
        <taxon>Actinomycetota</taxon>
        <taxon>Actinomycetes</taxon>
        <taxon>Bifidobacteriales</taxon>
        <taxon>Bifidobacteriaceae</taxon>
        <taxon>Bifidobacterium</taxon>
    </lineage>
</organism>
<dbReference type="InterPro" id="IPR029062">
    <property type="entry name" value="Class_I_gatase-like"/>
</dbReference>
<evidence type="ECO:0000256" key="7">
    <source>
        <dbReference type="ARBA" id="ARBA00023295"/>
    </source>
</evidence>
<evidence type="ECO:0000256" key="2">
    <source>
        <dbReference type="ARBA" id="ARBA00005940"/>
    </source>
</evidence>
<dbReference type="EMBL" id="WBVS01000002">
    <property type="protein sequence ID" value="KAB7788764.1"/>
    <property type="molecule type" value="Genomic_DNA"/>
</dbReference>
<gene>
    <name evidence="11" type="ORF">F7D08_0498</name>
</gene>
<dbReference type="AlphaFoldDB" id="A0A6I1GAS7"/>
<keyword evidence="6" id="KW-0862">Zinc</keyword>
<dbReference type="GO" id="GO:0004565">
    <property type="term" value="F:beta-galactosidase activity"/>
    <property type="evidence" value="ECO:0007669"/>
    <property type="project" value="UniProtKB-EC"/>
</dbReference>
<evidence type="ECO:0000256" key="4">
    <source>
        <dbReference type="ARBA" id="ARBA00022723"/>
    </source>
</evidence>
<dbReference type="Pfam" id="PF08533">
    <property type="entry name" value="Glyco_hydro_42C"/>
    <property type="match status" value="1"/>
</dbReference>
<evidence type="ECO:0000259" key="9">
    <source>
        <dbReference type="Pfam" id="PF08532"/>
    </source>
</evidence>
<dbReference type="Pfam" id="PF08532">
    <property type="entry name" value="Glyco_hydro_42M"/>
    <property type="match status" value="1"/>
</dbReference>
<comment type="catalytic activity">
    <reaction evidence="1">
        <text>Hydrolysis of terminal non-reducing beta-D-galactose residues in beta-D-galactosides.</text>
        <dbReference type="EC" id="3.2.1.23"/>
    </reaction>
</comment>
<keyword evidence="7" id="KW-0326">Glycosidase</keyword>
<feature type="domain" description="Glycoside hydrolase family 42 N-terminal" evidence="8">
    <location>
        <begin position="14"/>
        <end position="385"/>
    </location>
</feature>
<sequence length="695" mass="78073">MSKTPDHILFGAAYYDEYMPEDRLDKDIALMKAAHINTVRIAESTWSTMEPQPGVFDFSHIDRVLDAMAAAGIDVIIGTPTYAFPSWLSNMYPDVLETTHKGKAIYGGRQIMNITDASFLFYAERAIRRLIAHVAGHKAVIGYQVDNECKYYDVVSNNVQKLFVKHLREKFHDDLDAMNLAYGLDYWSNRINSWDDFPDVTGATGTINGSLGSEFDTFRRKLVTDYIGWQADIVREYARPDQWITHNYDLEWRGYSYGLQPWADDYETSKHLDIAGVDIYHPGESHLTGREIGMGGDLTRSFKGGQNWLLIETQAQGQNGWLPYPGQLRLQAYSHLANGADSVMYWHWHSIHNSFETYWKGLLSHDFEPNPTYEEAGVFGGEIERIGSHLVNLKKRNKVAIMMSNKALTALTRFTIETGFPDPNPYDEGVSGLTTYNDVMRWLYDALFDLNIEADFVPYTASEETLEQYRLLITPALYVADEDLIARIRTYVEHGGNVIATFKSFVTDDNVKVYHDRQPHNLTDVFGVSYNQFTNDMTDVELAFKGALEGTRTVQPQHFLELLKPADGTEVLADYGDSVWGQAGYAAITRNQFGQGSAEWVGTMTSTEEVKPVLLEAARNAGVIDWSTDEFAGTSVRVRRGVNQAGKPVTYFLNYSGKPVEFKAPVTGTDLLAGKPVAAGDALTIPAWGVLIIEG</sequence>
<dbReference type="SUPFAM" id="SSF51445">
    <property type="entry name" value="(Trans)glycosidases"/>
    <property type="match status" value="1"/>
</dbReference>
<dbReference type="Gene3D" id="3.20.20.80">
    <property type="entry name" value="Glycosidases"/>
    <property type="match status" value="1"/>
</dbReference>
<proteinExistence type="inferred from homology"/>
<dbReference type="GO" id="GO:0046872">
    <property type="term" value="F:metal ion binding"/>
    <property type="evidence" value="ECO:0007669"/>
    <property type="project" value="UniProtKB-KW"/>
</dbReference>
<dbReference type="InterPro" id="IPR013529">
    <property type="entry name" value="Glyco_hydro_42_N"/>
</dbReference>